<evidence type="ECO:0000256" key="2">
    <source>
        <dbReference type="ARBA" id="ARBA00023292"/>
    </source>
</evidence>
<name>A0ABM1K782_GEKJA</name>
<accession>A0ABM1K782</accession>
<reference evidence="6" key="1">
    <citation type="submission" date="2025-08" db="UniProtKB">
        <authorList>
            <consortium name="RefSeq"/>
        </authorList>
    </citation>
    <scope>IDENTIFICATION</scope>
</reference>
<proteinExistence type="predicted"/>
<dbReference type="SUPFAM" id="SSF57196">
    <property type="entry name" value="EGF/Laminin"/>
    <property type="match status" value="1"/>
</dbReference>
<dbReference type="PANTHER" id="PTHR10574:SF313">
    <property type="entry name" value="LAMININ SUBUNIT GAMMA-2"/>
    <property type="match status" value="1"/>
</dbReference>
<keyword evidence="5" id="KW-1185">Reference proteome</keyword>
<dbReference type="Gene3D" id="2.10.25.10">
    <property type="entry name" value="Laminin"/>
    <property type="match status" value="1"/>
</dbReference>
<dbReference type="SMART" id="SM00180">
    <property type="entry name" value="EGF_Lam"/>
    <property type="match status" value="2"/>
</dbReference>
<evidence type="ECO:0000256" key="3">
    <source>
        <dbReference type="SAM" id="Coils"/>
    </source>
</evidence>
<keyword evidence="3" id="KW-0175">Coiled coil</keyword>
<feature type="non-terminal residue" evidence="6">
    <location>
        <position position="1"/>
    </location>
</feature>
<dbReference type="PANTHER" id="PTHR10574">
    <property type="entry name" value="NETRIN/LAMININ-RELATED"/>
    <property type="match status" value="1"/>
</dbReference>
<dbReference type="GeneID" id="107112886"/>
<dbReference type="CDD" id="cd00055">
    <property type="entry name" value="EGF_Lam"/>
    <property type="match status" value="2"/>
</dbReference>
<dbReference type="InterPro" id="IPR002049">
    <property type="entry name" value="LE_dom"/>
</dbReference>
<feature type="coiled-coil region" evidence="3">
    <location>
        <begin position="668"/>
        <end position="723"/>
    </location>
</feature>
<organism evidence="5 6">
    <name type="scientific">Gekko japonicus</name>
    <name type="common">Schlegel's Japanese gecko</name>
    <dbReference type="NCBI Taxonomy" id="146911"/>
    <lineage>
        <taxon>Eukaryota</taxon>
        <taxon>Metazoa</taxon>
        <taxon>Chordata</taxon>
        <taxon>Craniata</taxon>
        <taxon>Vertebrata</taxon>
        <taxon>Euteleostomi</taxon>
        <taxon>Lepidosauria</taxon>
        <taxon>Squamata</taxon>
        <taxon>Bifurcata</taxon>
        <taxon>Gekkota</taxon>
        <taxon>Gekkonidae</taxon>
        <taxon>Gekkoninae</taxon>
        <taxon>Gekko</taxon>
    </lineage>
</organism>
<dbReference type="Pfam" id="PF00053">
    <property type="entry name" value="EGF_laminin"/>
    <property type="match status" value="2"/>
</dbReference>
<evidence type="ECO:0000313" key="5">
    <source>
        <dbReference type="Proteomes" id="UP000694871"/>
    </source>
</evidence>
<dbReference type="InterPro" id="IPR050440">
    <property type="entry name" value="Laminin/Netrin_ECM"/>
</dbReference>
<feature type="coiled-coil region" evidence="3">
    <location>
        <begin position="587"/>
        <end position="614"/>
    </location>
</feature>
<protein>
    <submittedName>
        <fullName evidence="6">Laminin subunit gamma-2-like</fullName>
    </submittedName>
</protein>
<feature type="coiled-coil region" evidence="3">
    <location>
        <begin position="168"/>
        <end position="270"/>
    </location>
</feature>
<keyword evidence="2" id="KW-0424">Laminin EGF-like domain</keyword>
<evidence type="ECO:0000313" key="6">
    <source>
        <dbReference type="RefSeq" id="XP_015269569.1"/>
    </source>
</evidence>
<dbReference type="RefSeq" id="XP_015269569.1">
    <property type="nucleotide sequence ID" value="XM_015414083.1"/>
</dbReference>
<gene>
    <name evidence="6" type="primary">LOC107112886</name>
</gene>
<sequence>ECYSGDENREHISAACPAGFYSPPRNPQSCQPCPCPSGHGCSVLPETREVVCDNCPPGASGSRCEFCADGYFGDPLGENGPRRPCQRCQCSNIDPNASGICNRVMGECKCKDGFFGNPSSPNPAEKCRACNCNSVGAEPLRCHSDGSCICKAGFEGPGCEHTRCPACYGQVKAQVDQYLQQLQRLEVLISQAQTGEVPGDNAELERKMREAEQMLQEVLREAQTLQATDRSLEGRLSKMKGQEFTYRSQLDEINDTANRLQSLGNQYQKQVQDTRSLIQGARLGLEQSKAKLGGVVIPSSDLPGGSNRFLILAQEAMKLANSHMQLANTIEQAARAAEDASSQALALVQSVTSGGGVLTNSVQGLQKKYDEVKLLSSELEAEANRAASSTDQAYQSSQLLFSSLARLPKVDTSAFQEEAKQLRQKADSLAGLVEIYMMEYKQMQSNMGNKEDEIKELLQKGQDDRLASVQLLSRASLAKSIAQKALNAGNASLEEVDGILRNLREFNLQVGDKQREAEEAMRKLPLISTMVTSANEKTRRAEEALGTAVTEAEEARRMAGEAKEIAVGIDQEIGRLTLEANRTADGVLALEKGIMSLQREAREVESQLQRKGLEVDLDASMAQEAVQMSQRAKADAAGAGGAVQGVLGALEDVLRLMDQPQAVDEQGVTMLEANLAKARRRNIELKELMLQLEETASRQKLRIQTLERSITEILADIKNLEEIRDNLPTKCYNIQPIERP</sequence>
<evidence type="ECO:0000256" key="1">
    <source>
        <dbReference type="ARBA" id="ARBA00023157"/>
    </source>
</evidence>
<dbReference type="Proteomes" id="UP000694871">
    <property type="component" value="Unplaced"/>
</dbReference>
<dbReference type="PROSITE" id="PS01248">
    <property type="entry name" value="EGF_LAM_1"/>
    <property type="match status" value="1"/>
</dbReference>
<evidence type="ECO:0000259" key="4">
    <source>
        <dbReference type="PROSITE" id="PS01248"/>
    </source>
</evidence>
<keyword evidence="1" id="KW-1015">Disulfide bond</keyword>
<feature type="domain" description="Laminin EGF-like" evidence="4">
    <location>
        <begin position="52"/>
        <end position="88"/>
    </location>
</feature>